<dbReference type="Pfam" id="PF05159">
    <property type="entry name" value="Capsule_synth"/>
    <property type="match status" value="1"/>
</dbReference>
<dbReference type="RefSeq" id="WP_171973622.1">
    <property type="nucleotide sequence ID" value="NZ_BAABKE010000003.1"/>
</dbReference>
<name>A0ABP9MQB8_9GAMM</name>
<gene>
    <name evidence="1" type="ORF">GCM10023338_11740</name>
</gene>
<evidence type="ECO:0000313" key="1">
    <source>
        <dbReference type="EMBL" id="GAA5098851.1"/>
    </source>
</evidence>
<dbReference type="CDD" id="cd16441">
    <property type="entry name" value="beta_Kdo_transferase_KpsS"/>
    <property type="match status" value="1"/>
</dbReference>
<organism evidence="1 2">
    <name type="scientific">Wohlfahrtiimonas larvae</name>
    <dbReference type="NCBI Taxonomy" id="1157986"/>
    <lineage>
        <taxon>Bacteria</taxon>
        <taxon>Pseudomonadati</taxon>
        <taxon>Pseudomonadota</taxon>
        <taxon>Gammaproteobacteria</taxon>
        <taxon>Cardiobacteriales</taxon>
        <taxon>Ignatzschineriaceae</taxon>
        <taxon>Wohlfahrtiimonas</taxon>
    </lineage>
</organism>
<proteinExistence type="predicted"/>
<keyword evidence="2" id="KW-1185">Reference proteome</keyword>
<dbReference type="InterPro" id="IPR007833">
    <property type="entry name" value="Capsule_polysaccharide_synth"/>
</dbReference>
<comment type="caution">
    <text evidence="1">The sequence shown here is derived from an EMBL/GenBank/DDBJ whole genome shotgun (WGS) entry which is preliminary data.</text>
</comment>
<sequence length="433" mass="51017">MCVSYWQEFVDDSRRILLLQGPIGSYFFQLSQFLQKQGKAVFKLNFNGGDILYYPSDGLTHIYNDRVENFSEYLTAFIQENNIDAVVCFGHKRTYHDIAKKVCKNLGDKVDYWSFEEGYLRPYYITFEKWGVNNASILPRSAEFYLDHKVKLPSLRSPRPLVSSFWVRFWLAMHYYMAMYFCRKELRHYIHHREYKVIKYMGAWAISGWRKWVYKPKEYLLTKNIESNEFPSFFIVPLQVHNDSQVRSFGGTKNVPTFIKKVLRSFAKGADQGDHIILKHHPMDRGFNHYGELIQKLSKKYGIEDRVHYVFDIPMPVFLRKAKGMVVINSTSGLSALLHNLPVKVLGKAPYDFEGLTDAQSLTHFWRNPQRPDPIVFNAYRTYLLYKTQLNANFYISNLHEDFVQCALSYKKIDVILEKEERVSYEVVMETSS</sequence>
<dbReference type="Proteomes" id="UP001500631">
    <property type="component" value="Unassembled WGS sequence"/>
</dbReference>
<dbReference type="EMBL" id="BAABKE010000003">
    <property type="protein sequence ID" value="GAA5098851.1"/>
    <property type="molecule type" value="Genomic_DNA"/>
</dbReference>
<protein>
    <submittedName>
        <fullName evidence="1">Capsule biosynthesis protein</fullName>
    </submittedName>
</protein>
<evidence type="ECO:0000313" key="2">
    <source>
        <dbReference type="Proteomes" id="UP001500631"/>
    </source>
</evidence>
<accession>A0ABP9MQB8</accession>
<reference evidence="2" key="1">
    <citation type="journal article" date="2019" name="Int. J. Syst. Evol. Microbiol.">
        <title>The Global Catalogue of Microorganisms (GCM) 10K type strain sequencing project: providing services to taxonomists for standard genome sequencing and annotation.</title>
        <authorList>
            <consortium name="The Broad Institute Genomics Platform"/>
            <consortium name="The Broad Institute Genome Sequencing Center for Infectious Disease"/>
            <person name="Wu L."/>
            <person name="Ma J."/>
        </authorList>
    </citation>
    <scope>NUCLEOTIDE SEQUENCE [LARGE SCALE GENOMIC DNA]</scope>
    <source>
        <strain evidence="2">JCM 18424</strain>
    </source>
</reference>